<evidence type="ECO:0000313" key="2">
    <source>
        <dbReference type="Proteomes" id="UP000289738"/>
    </source>
</evidence>
<dbReference type="PROSITE" id="PS51683">
    <property type="entry name" value="SAM_OMT_II"/>
    <property type="match status" value="1"/>
</dbReference>
<dbReference type="InterPro" id="IPR029063">
    <property type="entry name" value="SAM-dependent_MTases_sf"/>
</dbReference>
<proteinExistence type="predicted"/>
<protein>
    <submittedName>
        <fullName evidence="1">Uncharacterized protein</fullName>
    </submittedName>
</protein>
<comment type="caution">
    <text evidence="1">The sequence shown here is derived from an EMBL/GenBank/DDBJ whole genome shotgun (WGS) entry which is preliminary data.</text>
</comment>
<gene>
    <name evidence="1" type="ORF">Ahy_A04g017525</name>
</gene>
<name>A0A445DBB2_ARAHY</name>
<dbReference type="AlphaFoldDB" id="A0A445DBB2"/>
<sequence>MQIIHGKERTEEEWKNIFHETGLCDYKIFSFTGYLSLIENNNDNGNRYGFNYFRLQSLLG</sequence>
<organism evidence="1 2">
    <name type="scientific">Arachis hypogaea</name>
    <name type="common">Peanut</name>
    <dbReference type="NCBI Taxonomy" id="3818"/>
    <lineage>
        <taxon>Eukaryota</taxon>
        <taxon>Viridiplantae</taxon>
        <taxon>Streptophyta</taxon>
        <taxon>Embryophyta</taxon>
        <taxon>Tracheophyta</taxon>
        <taxon>Spermatophyta</taxon>
        <taxon>Magnoliopsida</taxon>
        <taxon>eudicotyledons</taxon>
        <taxon>Gunneridae</taxon>
        <taxon>Pentapetalae</taxon>
        <taxon>rosids</taxon>
        <taxon>fabids</taxon>
        <taxon>Fabales</taxon>
        <taxon>Fabaceae</taxon>
        <taxon>Papilionoideae</taxon>
        <taxon>50 kb inversion clade</taxon>
        <taxon>dalbergioids sensu lato</taxon>
        <taxon>Dalbergieae</taxon>
        <taxon>Pterocarpus clade</taxon>
        <taxon>Arachis</taxon>
    </lineage>
</organism>
<dbReference type="GO" id="GO:0008168">
    <property type="term" value="F:methyltransferase activity"/>
    <property type="evidence" value="ECO:0007669"/>
    <property type="project" value="InterPro"/>
</dbReference>
<dbReference type="Proteomes" id="UP000289738">
    <property type="component" value="Chromosome A04"/>
</dbReference>
<keyword evidence="2" id="KW-1185">Reference proteome</keyword>
<dbReference type="InterPro" id="IPR016461">
    <property type="entry name" value="COMT-like"/>
</dbReference>
<accession>A0A445DBB2</accession>
<dbReference type="Gene3D" id="3.40.50.150">
    <property type="entry name" value="Vaccinia Virus protein VP39"/>
    <property type="match status" value="1"/>
</dbReference>
<dbReference type="EMBL" id="SDMP01000004">
    <property type="protein sequence ID" value="RYR60447.1"/>
    <property type="molecule type" value="Genomic_DNA"/>
</dbReference>
<reference evidence="1 2" key="1">
    <citation type="submission" date="2019-01" db="EMBL/GenBank/DDBJ databases">
        <title>Sequencing of cultivated peanut Arachis hypogaea provides insights into genome evolution and oil improvement.</title>
        <authorList>
            <person name="Chen X."/>
        </authorList>
    </citation>
    <scope>NUCLEOTIDE SEQUENCE [LARGE SCALE GENOMIC DNA]</scope>
    <source>
        <strain evidence="2">cv. Fuhuasheng</strain>
        <tissue evidence="1">Leaves</tissue>
    </source>
</reference>
<evidence type="ECO:0000313" key="1">
    <source>
        <dbReference type="EMBL" id="RYR60447.1"/>
    </source>
</evidence>